<dbReference type="InterPro" id="IPR050300">
    <property type="entry name" value="GDXG_lipolytic_enzyme"/>
</dbReference>
<dbReference type="EMBL" id="AP022613">
    <property type="protein sequence ID" value="BBZ36949.1"/>
    <property type="molecule type" value="Genomic_DNA"/>
</dbReference>
<proteinExistence type="predicted"/>
<gene>
    <name evidence="3" type="primary">lipC</name>
    <name evidence="3" type="ORF">MCNS_00120</name>
</gene>
<keyword evidence="1" id="KW-0378">Hydrolase</keyword>
<name>A0A7I7Y5M3_9MYCO</name>
<dbReference type="Proteomes" id="UP000467385">
    <property type="component" value="Chromosome"/>
</dbReference>
<dbReference type="PANTHER" id="PTHR48081:SF33">
    <property type="entry name" value="KYNURENINE FORMAMIDASE"/>
    <property type="match status" value="1"/>
</dbReference>
<evidence type="ECO:0000259" key="2">
    <source>
        <dbReference type="Pfam" id="PF20434"/>
    </source>
</evidence>
<reference evidence="3 4" key="1">
    <citation type="journal article" date="2019" name="Emerg. Microbes Infect.">
        <title>Comprehensive subspecies identification of 175 nontuberculous mycobacteria species based on 7547 genomic profiles.</title>
        <authorList>
            <person name="Matsumoto Y."/>
            <person name="Kinjo T."/>
            <person name="Motooka D."/>
            <person name="Nabeya D."/>
            <person name="Jung N."/>
            <person name="Uechi K."/>
            <person name="Horii T."/>
            <person name="Iida T."/>
            <person name="Fujita J."/>
            <person name="Nakamura S."/>
        </authorList>
    </citation>
    <scope>NUCLEOTIDE SEQUENCE [LARGE SCALE GENOMIC DNA]</scope>
    <source>
        <strain evidence="3 4">JCM 14738</strain>
    </source>
</reference>
<evidence type="ECO:0000313" key="4">
    <source>
        <dbReference type="Proteomes" id="UP000467385"/>
    </source>
</evidence>
<dbReference type="PANTHER" id="PTHR48081">
    <property type="entry name" value="AB HYDROLASE SUPERFAMILY PROTEIN C4A8.06C"/>
    <property type="match status" value="1"/>
</dbReference>
<dbReference type="Pfam" id="PF20434">
    <property type="entry name" value="BD-FAE"/>
    <property type="match status" value="1"/>
</dbReference>
<accession>A0A7I7Y5M3</accession>
<protein>
    <submittedName>
        <fullName evidence="3">Esterase</fullName>
    </submittedName>
</protein>
<dbReference type="GO" id="GO:0016787">
    <property type="term" value="F:hydrolase activity"/>
    <property type="evidence" value="ECO:0007669"/>
    <property type="project" value="UniProtKB-KW"/>
</dbReference>
<keyword evidence="4" id="KW-1185">Reference proteome</keyword>
<evidence type="ECO:0000313" key="3">
    <source>
        <dbReference type="EMBL" id="BBZ36949.1"/>
    </source>
</evidence>
<organism evidence="3 4">
    <name type="scientific">Mycobacterium conspicuum</name>
    <dbReference type="NCBI Taxonomy" id="44010"/>
    <lineage>
        <taxon>Bacteria</taxon>
        <taxon>Bacillati</taxon>
        <taxon>Actinomycetota</taxon>
        <taxon>Actinomycetes</taxon>
        <taxon>Mycobacteriales</taxon>
        <taxon>Mycobacteriaceae</taxon>
        <taxon>Mycobacterium</taxon>
    </lineage>
</organism>
<dbReference type="InterPro" id="IPR029058">
    <property type="entry name" value="AB_hydrolase_fold"/>
</dbReference>
<feature type="domain" description="BD-FAE-like" evidence="2">
    <location>
        <begin position="169"/>
        <end position="363"/>
    </location>
</feature>
<evidence type="ECO:0000256" key="1">
    <source>
        <dbReference type="ARBA" id="ARBA00022801"/>
    </source>
</evidence>
<dbReference type="SUPFAM" id="SSF53474">
    <property type="entry name" value="alpha/beta-Hydrolases"/>
    <property type="match status" value="1"/>
</dbReference>
<dbReference type="Gene3D" id="3.40.50.1820">
    <property type="entry name" value="alpha/beta hydrolase"/>
    <property type="match status" value="1"/>
</dbReference>
<dbReference type="InterPro" id="IPR049492">
    <property type="entry name" value="BD-FAE-like_dom"/>
</dbReference>
<dbReference type="AlphaFoldDB" id="A0A7I7Y5M3"/>
<dbReference type="PROSITE" id="PS00122">
    <property type="entry name" value="CARBOXYLESTERASE_B_1"/>
    <property type="match status" value="1"/>
</dbReference>
<sequence>MHGHNFIGLNANVGFRGPPGGTLRYMTARGPRAAAYLRWLLRARPGDYALALSEAGASLPMVGKHLEPLGGMTAMGIWGARLAPEFLAAAKKKDRPDRADRESAHAASVAALRSVVSAVDLDGEWPAPQRTPPILDALRPRYVYRRGVHYGDHPAQVLDVWRRKDLPPGPAPVLIFVPGGAWVHGRSMLQGSALMSRMAELGWVCLAIDYRAAPHHRWPRHIIDVKTAIAWARANVDKFGGDRNFVAVAGCSAGGHLSALAGLTPGDPQYEAKLPEGADSSVDAVVAIYGRYDWQDRSTRERAQFVEFLERVVVKRTIARHPEVFRDASPIARVHRNAPPFLVIHGSKDNVIPVEQARGFVERMRATSHSSVGYLELPGAGHGFDLLDGERAGAAAHATSLFLRQVHRSKAPIGAKEVI</sequence>
<dbReference type="InterPro" id="IPR019826">
    <property type="entry name" value="Carboxylesterase_B_AS"/>
</dbReference>